<keyword evidence="1" id="KW-0175">Coiled coil</keyword>
<evidence type="ECO:0000256" key="1">
    <source>
        <dbReference type="SAM" id="Coils"/>
    </source>
</evidence>
<proteinExistence type="predicted"/>
<feature type="coiled-coil region" evidence="1">
    <location>
        <begin position="608"/>
        <end position="663"/>
    </location>
</feature>
<sequence length="756" mass="86174">MCGVSATCEGLFSENTALRVECDAQEAEIAQLRHFIQLSVTKPDLYPSPQRVTLNKGLNVFPEKAWQQLNNDTPHVDDAVVISALEEQLSKKNKQLDACLQEIAELKKCCKENTSGRTNTHDENTAHLLSQINFLHNEVERLEQHVATVRADSTRVARTLAVEFDEKLNQKEKESRAVTEQFRTRKKRGTEGEDLVVRCKTLENQLAIALSEKNSLLIEKNEHCTKIRKLEATLKERRSEVSEVQKMASHESVATGVQIRSLQEVIQVLSDERSSLQQQLAQLCGALNFEKIQAETQTEKNLCDALTQVDFLRVAEKECQVNSIACSTDGGTQSVQSLTHMLELKCTECDELRARIDDLSSASREAFVTAETMKNSLAEEIERRKFLSDDAEKLSLQVRSLQQKCSQQAANERELQARITHVEEQKQQLRIQAMSIERDKSGLEERLQQYQKDMEQLVANKNYSNQQVGQLASENERLLAEVQRLHQHEAQLAYSLKAKDGELHEILSAYQNAVKEAESQMGAQRTIERELEATCAALASKEQRIIYLQEQLNQMHHRDQQLSLDLQTFEYENSQLHRRLVQVEALTTQLEGKCNELQQVSLAKDRTNEELQQSCAELSKQVALKENECMLLRHRSESLQRDLARLQSVYETESHRLRELENTNARLVVKGMMCADSDDRSNPLCAELDATKETLREKSVAFQNLQEQLRKEKDERIKCMQELGDAQASLEEALLSKERLQQVVLDQAATLSHLSQ</sequence>
<feature type="coiled-coil region" evidence="1">
    <location>
        <begin position="377"/>
        <end position="467"/>
    </location>
</feature>
<feature type="coiled-coil region" evidence="1">
    <location>
        <begin position="132"/>
        <end position="279"/>
    </location>
</feature>
<dbReference type="PANTHER" id="PTHR47357">
    <property type="entry name" value="COP1-INTERACTIVE PROTEIN 1"/>
    <property type="match status" value="1"/>
</dbReference>
<reference evidence="2 3" key="1">
    <citation type="submission" date="2013-07" db="EMBL/GenBank/DDBJ databases">
        <authorList>
            <person name="Stoco P.H."/>
            <person name="Wagner G."/>
            <person name="Gerber A."/>
            <person name="Zaha A."/>
            <person name="Thompson C."/>
            <person name="Bartholomeu D.C."/>
            <person name="Luckemeyer D.D."/>
            <person name="Bahia D."/>
            <person name="Loreto E."/>
            <person name="Prestes E.B."/>
            <person name="Lima F.M."/>
            <person name="Rodrigues-Luiz G."/>
            <person name="Vallejo G.A."/>
            <person name="Filho J.F."/>
            <person name="Monteiro K.M."/>
            <person name="Tyler K.M."/>
            <person name="de Almeida L.G."/>
            <person name="Ortiz M.F."/>
            <person name="Siervo M.A."/>
            <person name="de Moraes M.H."/>
            <person name="Cunha O.L."/>
            <person name="Mendonca-Neto R."/>
            <person name="Silva R."/>
            <person name="Teixeira S.M."/>
            <person name="Murta S.M."/>
            <person name="Sincero T.C."/>
            <person name="Mendes T.A."/>
            <person name="Urmenyi T.P."/>
            <person name="Silva V.G."/>
            <person name="da Rocha W.D."/>
            <person name="Andersson B."/>
            <person name="Romanha A.J."/>
            <person name="Steindel M."/>
            <person name="de Vasconcelos A.T."/>
            <person name="Grisard E.C."/>
        </authorList>
    </citation>
    <scope>NUCLEOTIDE SEQUENCE [LARGE SCALE GENOMIC DNA]</scope>
    <source>
        <strain evidence="2 3">SC58</strain>
    </source>
</reference>
<protein>
    <submittedName>
        <fullName evidence="2">Uncharacterized protein</fullName>
    </submittedName>
</protein>
<comment type="caution">
    <text evidence="2">The sequence shown here is derived from an EMBL/GenBank/DDBJ whole genome shotgun (WGS) entry which is preliminary data.</text>
</comment>
<gene>
    <name evidence="2" type="ORF">TRSC58_03063</name>
</gene>
<feature type="coiled-coil region" evidence="1">
    <location>
        <begin position="688"/>
        <end position="722"/>
    </location>
</feature>
<dbReference type="Proteomes" id="UP000031737">
    <property type="component" value="Unassembled WGS sequence"/>
</dbReference>
<dbReference type="GO" id="GO:0005200">
    <property type="term" value="F:structural constituent of cytoskeleton"/>
    <property type="evidence" value="ECO:0007669"/>
    <property type="project" value="TreeGrafter"/>
</dbReference>
<name>A0A061J4H4_TRYRA</name>
<dbReference type="VEuPathDB" id="TriTrypDB:TRSC58_03063"/>
<dbReference type="AlphaFoldDB" id="A0A061J4H4"/>
<dbReference type="PANTHER" id="PTHR47357:SF1">
    <property type="entry name" value="SPINDLE POLE BODY COMPONENT 110"/>
    <property type="match status" value="1"/>
</dbReference>
<evidence type="ECO:0000313" key="3">
    <source>
        <dbReference type="Proteomes" id="UP000031737"/>
    </source>
</evidence>
<dbReference type="EMBL" id="AUPL01003063">
    <property type="protein sequence ID" value="ESL09220.1"/>
    <property type="molecule type" value="Genomic_DNA"/>
</dbReference>
<dbReference type="OrthoDB" id="272048at2759"/>
<evidence type="ECO:0000313" key="2">
    <source>
        <dbReference type="EMBL" id="ESL09220.1"/>
    </source>
</evidence>
<organism evidence="2 3">
    <name type="scientific">Trypanosoma rangeli SC58</name>
    <dbReference type="NCBI Taxonomy" id="429131"/>
    <lineage>
        <taxon>Eukaryota</taxon>
        <taxon>Discoba</taxon>
        <taxon>Euglenozoa</taxon>
        <taxon>Kinetoplastea</taxon>
        <taxon>Metakinetoplastina</taxon>
        <taxon>Trypanosomatida</taxon>
        <taxon>Trypanosomatidae</taxon>
        <taxon>Trypanosoma</taxon>
        <taxon>Herpetosoma</taxon>
    </lineage>
</organism>
<accession>A0A061J4H4</accession>
<keyword evidence="3" id="KW-1185">Reference proteome</keyword>
<dbReference type="GO" id="GO:0005856">
    <property type="term" value="C:cytoskeleton"/>
    <property type="evidence" value="ECO:0007669"/>
    <property type="project" value="TreeGrafter"/>
</dbReference>